<comment type="caution">
    <text evidence="14">The sequence shown here is derived from an EMBL/GenBank/DDBJ whole genome shotgun (WGS) entry which is preliminary data.</text>
</comment>
<dbReference type="GO" id="GO:0005886">
    <property type="term" value="C:plasma membrane"/>
    <property type="evidence" value="ECO:0007669"/>
    <property type="project" value="UniProtKB-SubCell"/>
</dbReference>
<evidence type="ECO:0000313" key="14">
    <source>
        <dbReference type="EMBL" id="OUS39852.1"/>
    </source>
</evidence>
<name>A0A1Y5HXP2_OLEAN</name>
<comment type="similarity">
    <text evidence="2">Belongs to the fatty acid desaturase type 1 family. AlkB subfamily.</text>
</comment>
<feature type="transmembrane region" description="Helical" evidence="12">
    <location>
        <begin position="60"/>
        <end position="81"/>
    </location>
</feature>
<dbReference type="InterPro" id="IPR033885">
    <property type="entry name" value="AlkB/XylM"/>
</dbReference>
<dbReference type="PANTHER" id="PTHR38674">
    <property type="entry name" value="ALKANE 1-MONOOXYGENASE 1"/>
    <property type="match status" value="1"/>
</dbReference>
<keyword evidence="10 14" id="KW-0503">Monooxygenase</keyword>
<dbReference type="GO" id="GO:0004497">
    <property type="term" value="F:monooxygenase activity"/>
    <property type="evidence" value="ECO:0007669"/>
    <property type="project" value="UniProtKB-KW"/>
</dbReference>
<feature type="transmembrane region" description="Helical" evidence="12">
    <location>
        <begin position="325"/>
        <end position="345"/>
    </location>
</feature>
<feature type="transmembrane region" description="Helical" evidence="12">
    <location>
        <begin position="112"/>
        <end position="132"/>
    </location>
</feature>
<evidence type="ECO:0000256" key="4">
    <source>
        <dbReference type="ARBA" id="ARBA00022519"/>
    </source>
</evidence>
<evidence type="ECO:0000256" key="3">
    <source>
        <dbReference type="ARBA" id="ARBA00022475"/>
    </source>
</evidence>
<keyword evidence="5 12" id="KW-0812">Transmembrane</keyword>
<comment type="subcellular location">
    <subcellularLocation>
        <location evidence="1">Cell inner membrane</location>
        <topology evidence="1">Multi-pass membrane protein</topology>
    </subcellularLocation>
</comment>
<keyword evidence="3" id="KW-1003">Cell membrane</keyword>
<keyword evidence="11 12" id="KW-0472">Membrane</keyword>
<evidence type="ECO:0000256" key="2">
    <source>
        <dbReference type="ARBA" id="ARBA00010823"/>
    </source>
</evidence>
<keyword evidence="7 12" id="KW-1133">Transmembrane helix</keyword>
<reference evidence="15" key="1">
    <citation type="journal article" date="2017" name="Proc. Natl. Acad. Sci. U.S.A.">
        <title>Simulation of Deepwater Horizon oil plume reveals substrate specialization within a complex community of hydrocarbon degraders.</title>
        <authorList>
            <person name="Hu P."/>
            <person name="Dubinsky E.A."/>
            <person name="Probst A.J."/>
            <person name="Wang J."/>
            <person name="Sieber C.M.K."/>
            <person name="Tom L.M."/>
            <person name="Gardinali P."/>
            <person name="Banfield J.F."/>
            <person name="Atlas R.M."/>
            <person name="Andersen G.L."/>
        </authorList>
    </citation>
    <scope>NUCLEOTIDE SEQUENCE [LARGE SCALE GENOMIC DNA]</scope>
</reference>
<dbReference type="AlphaFoldDB" id="A0A1Y5HXP2"/>
<evidence type="ECO:0000256" key="9">
    <source>
        <dbReference type="ARBA" id="ARBA00023004"/>
    </source>
</evidence>
<organism evidence="14 15">
    <name type="scientific">Oleispira antarctica</name>
    <dbReference type="NCBI Taxonomy" id="188908"/>
    <lineage>
        <taxon>Bacteria</taxon>
        <taxon>Pseudomonadati</taxon>
        <taxon>Pseudomonadota</taxon>
        <taxon>Gammaproteobacteria</taxon>
        <taxon>Oceanospirillales</taxon>
        <taxon>Oceanospirillaceae</taxon>
        <taxon>Oleispira</taxon>
    </lineage>
</organism>
<evidence type="ECO:0000256" key="1">
    <source>
        <dbReference type="ARBA" id="ARBA00004429"/>
    </source>
</evidence>
<proteinExistence type="inferred from homology"/>
<dbReference type="CDD" id="cd03512">
    <property type="entry name" value="Alkane-hydroxylase"/>
    <property type="match status" value="1"/>
</dbReference>
<dbReference type="EMBL" id="MABE01000518">
    <property type="protein sequence ID" value="OUS39852.1"/>
    <property type="molecule type" value="Genomic_DNA"/>
</dbReference>
<accession>A0A1Y5HXP2</accession>
<evidence type="ECO:0000313" key="15">
    <source>
        <dbReference type="Proteomes" id="UP000227088"/>
    </source>
</evidence>
<feature type="transmembrane region" description="Helical" evidence="12">
    <location>
        <begin position="12"/>
        <end position="40"/>
    </location>
</feature>
<evidence type="ECO:0000256" key="8">
    <source>
        <dbReference type="ARBA" id="ARBA00023002"/>
    </source>
</evidence>
<evidence type="ECO:0000259" key="13">
    <source>
        <dbReference type="Pfam" id="PF00487"/>
    </source>
</evidence>
<evidence type="ECO:0000256" key="12">
    <source>
        <dbReference type="SAM" id="Phobius"/>
    </source>
</evidence>
<keyword evidence="9" id="KW-0408">Iron</keyword>
<keyword evidence="8" id="KW-0560">Oxidoreductase</keyword>
<dbReference type="Pfam" id="PF00487">
    <property type="entry name" value="FA_desaturase"/>
    <property type="match status" value="1"/>
</dbReference>
<feature type="domain" description="Fatty acid desaturase" evidence="13">
    <location>
        <begin position="117"/>
        <end position="322"/>
    </location>
</feature>
<sequence length="398" mass="44687">MFHYLKYSSIHIMGLIAIISISLGESYIALGFAAWVAIYIGADLLFGDDTSEPQYKYPVLLTWLLWLALPILAMICFVSVWHFAPTDIFGYGAMVSELTGYDILLAKQNTDFIQYIILVIFTGLSIGVIGTITGHELTHRTWDPISMFIGRWLLSYSGDANFSIEHVYGHHRYVSTKDDPATAPRGRNVYAHILISTVRGNISAWKIEQARLAKKGQSTLSVHNVALRGYLMSAVLVVAAFLMAGWAGTLFFVSAMLWGKATLEIVNFMEHYGIVRNPQTPVQPRHSWNTNKRASSWAMFNLTRHSHHHAQGEVPYHELKPFSDAPMMVGGYLSTMVVALIPPLWNKLMIPKVLEWDQKYATREELSLANAANKISGLAEFEKVHYDVESEGMKKAMA</sequence>
<feature type="transmembrane region" description="Helical" evidence="12">
    <location>
        <begin position="230"/>
        <end position="258"/>
    </location>
</feature>
<evidence type="ECO:0000256" key="11">
    <source>
        <dbReference type="ARBA" id="ARBA00023136"/>
    </source>
</evidence>
<evidence type="ECO:0000256" key="6">
    <source>
        <dbReference type="ARBA" id="ARBA00022723"/>
    </source>
</evidence>
<dbReference type="Proteomes" id="UP000227088">
    <property type="component" value="Unassembled WGS sequence"/>
</dbReference>
<gene>
    <name evidence="14" type="ORF">A9R00_09025</name>
</gene>
<dbReference type="InterPro" id="IPR005804">
    <property type="entry name" value="FA_desaturase_dom"/>
</dbReference>
<evidence type="ECO:0000256" key="10">
    <source>
        <dbReference type="ARBA" id="ARBA00023033"/>
    </source>
</evidence>
<evidence type="ECO:0000256" key="7">
    <source>
        <dbReference type="ARBA" id="ARBA00022989"/>
    </source>
</evidence>
<dbReference type="GO" id="GO:0046872">
    <property type="term" value="F:metal ion binding"/>
    <property type="evidence" value="ECO:0007669"/>
    <property type="project" value="UniProtKB-KW"/>
</dbReference>
<dbReference type="PANTHER" id="PTHR38674:SF1">
    <property type="entry name" value="ALKANE 1-MONOOXYGENASE 1"/>
    <property type="match status" value="1"/>
</dbReference>
<evidence type="ECO:0000256" key="5">
    <source>
        <dbReference type="ARBA" id="ARBA00022692"/>
    </source>
</evidence>
<keyword evidence="6" id="KW-0479">Metal-binding</keyword>
<dbReference type="GO" id="GO:0006629">
    <property type="term" value="P:lipid metabolic process"/>
    <property type="evidence" value="ECO:0007669"/>
    <property type="project" value="InterPro"/>
</dbReference>
<protein>
    <submittedName>
        <fullName evidence="14">Alkane 1-monooxygenase</fullName>
    </submittedName>
</protein>
<keyword evidence="4" id="KW-0997">Cell inner membrane</keyword>